<protein>
    <submittedName>
        <fullName evidence="1">Uncharacterized protein</fullName>
    </submittedName>
</protein>
<evidence type="ECO:0000313" key="1">
    <source>
        <dbReference type="EMBL" id="CDW46565.1"/>
    </source>
</evidence>
<accession>A0A0K2V8B0</accession>
<organism evidence="1">
    <name type="scientific">Lepeophtheirus salmonis</name>
    <name type="common">Salmon louse</name>
    <name type="synonym">Caligus salmonis</name>
    <dbReference type="NCBI Taxonomy" id="72036"/>
    <lineage>
        <taxon>Eukaryota</taxon>
        <taxon>Metazoa</taxon>
        <taxon>Ecdysozoa</taxon>
        <taxon>Arthropoda</taxon>
        <taxon>Crustacea</taxon>
        <taxon>Multicrustacea</taxon>
        <taxon>Hexanauplia</taxon>
        <taxon>Copepoda</taxon>
        <taxon>Siphonostomatoida</taxon>
        <taxon>Caligidae</taxon>
        <taxon>Lepeophtheirus</taxon>
    </lineage>
</organism>
<name>A0A0K2V8B0_LEPSM</name>
<reference evidence="1" key="1">
    <citation type="submission" date="2014-05" db="EMBL/GenBank/DDBJ databases">
        <authorList>
            <person name="Chronopoulou M."/>
        </authorList>
    </citation>
    <scope>NUCLEOTIDE SEQUENCE</scope>
    <source>
        <tissue evidence="1">Whole organism</tissue>
    </source>
</reference>
<dbReference type="EMBL" id="HACA01029204">
    <property type="protein sequence ID" value="CDW46565.1"/>
    <property type="molecule type" value="Transcribed_RNA"/>
</dbReference>
<proteinExistence type="predicted"/>
<sequence length="68" mass="7533">MAGMSGGAILLVEIWFTGYNLQNSLETLYMVVEDNLRKSMISLGAESARRATMIDAQRLSSEDIFNAM</sequence>
<dbReference type="AlphaFoldDB" id="A0A0K2V8B0"/>